<keyword evidence="1" id="KW-0812">Transmembrane</keyword>
<feature type="transmembrane region" description="Helical" evidence="1">
    <location>
        <begin position="57"/>
        <end position="75"/>
    </location>
</feature>
<proteinExistence type="predicted"/>
<feature type="transmembrane region" description="Helical" evidence="1">
    <location>
        <begin position="30"/>
        <end position="51"/>
    </location>
</feature>
<keyword evidence="1" id="KW-0472">Membrane</keyword>
<dbReference type="Pfam" id="PF09656">
    <property type="entry name" value="PGPGW"/>
    <property type="match status" value="1"/>
</dbReference>
<dbReference type="NCBIfam" id="TIGR02611">
    <property type="entry name" value="TIGR02611 family protein"/>
    <property type="match status" value="1"/>
</dbReference>
<sequence>MTTSPAAHPSRSRALARGRRWLRRRPGLYLSYRLLIAVIGGAIVIGGLILVPLPGPGWLIVFIGVAVLGTEFRWARRLGRWARAQLQRFWAWWRARREAARRRRA</sequence>
<reference evidence="3" key="1">
    <citation type="journal article" date="2019" name="Int. J. Syst. Evol. Microbiol.">
        <title>The Global Catalogue of Microorganisms (GCM) 10K type strain sequencing project: providing services to taxonomists for standard genome sequencing and annotation.</title>
        <authorList>
            <consortium name="The Broad Institute Genomics Platform"/>
            <consortium name="The Broad Institute Genome Sequencing Center for Infectious Disease"/>
            <person name="Wu L."/>
            <person name="Ma J."/>
        </authorList>
    </citation>
    <scope>NUCLEOTIDE SEQUENCE [LARGE SCALE GENOMIC DNA]</scope>
    <source>
        <strain evidence="3">JCM 17593</strain>
    </source>
</reference>
<dbReference type="InterPro" id="IPR013434">
    <property type="entry name" value="CHP02611"/>
</dbReference>
<name>A0ABP8AL39_9MICO</name>
<accession>A0ABP8AL39</accession>
<dbReference type="InterPro" id="IPR019099">
    <property type="entry name" value="Uncharacterised_PGPGW_TM"/>
</dbReference>
<keyword evidence="3" id="KW-1185">Reference proteome</keyword>
<evidence type="ECO:0000313" key="3">
    <source>
        <dbReference type="Proteomes" id="UP001500213"/>
    </source>
</evidence>
<comment type="caution">
    <text evidence="2">The sequence shown here is derived from an EMBL/GenBank/DDBJ whole genome shotgun (WGS) entry which is preliminary data.</text>
</comment>
<protein>
    <recommendedName>
        <fullName evidence="4">TIGR02611 family protein</fullName>
    </recommendedName>
</protein>
<organism evidence="2 3">
    <name type="scientific">Gryllotalpicola kribbensis</name>
    <dbReference type="NCBI Taxonomy" id="993084"/>
    <lineage>
        <taxon>Bacteria</taxon>
        <taxon>Bacillati</taxon>
        <taxon>Actinomycetota</taxon>
        <taxon>Actinomycetes</taxon>
        <taxon>Micrococcales</taxon>
        <taxon>Microbacteriaceae</taxon>
        <taxon>Gryllotalpicola</taxon>
    </lineage>
</organism>
<dbReference type="RefSeq" id="WP_344774102.1">
    <property type="nucleotide sequence ID" value="NZ_BAABBX010000005.1"/>
</dbReference>
<evidence type="ECO:0008006" key="4">
    <source>
        <dbReference type="Google" id="ProtNLM"/>
    </source>
</evidence>
<evidence type="ECO:0000256" key="1">
    <source>
        <dbReference type="SAM" id="Phobius"/>
    </source>
</evidence>
<gene>
    <name evidence="2" type="ORF">GCM10022288_08280</name>
</gene>
<dbReference type="EMBL" id="BAABBX010000005">
    <property type="protein sequence ID" value="GAA4185747.1"/>
    <property type="molecule type" value="Genomic_DNA"/>
</dbReference>
<dbReference type="Proteomes" id="UP001500213">
    <property type="component" value="Unassembled WGS sequence"/>
</dbReference>
<keyword evidence="1" id="KW-1133">Transmembrane helix</keyword>
<evidence type="ECO:0000313" key="2">
    <source>
        <dbReference type="EMBL" id="GAA4185747.1"/>
    </source>
</evidence>